<evidence type="ECO:0000313" key="1">
    <source>
        <dbReference type="EMBL" id="MET3729463.1"/>
    </source>
</evidence>
<organism evidence="1 2">
    <name type="scientific">Fictibacillus halophilus</name>
    <dbReference type="NCBI Taxonomy" id="1610490"/>
    <lineage>
        <taxon>Bacteria</taxon>
        <taxon>Bacillati</taxon>
        <taxon>Bacillota</taxon>
        <taxon>Bacilli</taxon>
        <taxon>Bacillales</taxon>
        <taxon>Fictibacillaceae</taxon>
        <taxon>Fictibacillus</taxon>
    </lineage>
</organism>
<proteinExistence type="predicted"/>
<keyword evidence="2" id="KW-1185">Reference proteome</keyword>
<gene>
    <name evidence="1" type="ORF">ABID52_003044</name>
</gene>
<dbReference type="EMBL" id="JBEPMP010000001">
    <property type="protein sequence ID" value="MET3729463.1"/>
    <property type="molecule type" value="Genomic_DNA"/>
</dbReference>
<reference evidence="1 2" key="1">
    <citation type="submission" date="2024-06" db="EMBL/GenBank/DDBJ databases">
        <title>Genomic Encyclopedia of Type Strains, Phase IV (KMG-IV): sequencing the most valuable type-strain genomes for metagenomic binning, comparative biology and taxonomic classification.</title>
        <authorList>
            <person name="Goeker M."/>
        </authorList>
    </citation>
    <scope>NUCLEOTIDE SEQUENCE [LARGE SCALE GENOMIC DNA]</scope>
    <source>
        <strain evidence="1 2">DSM 100124</strain>
    </source>
</reference>
<dbReference type="Proteomes" id="UP001549097">
    <property type="component" value="Unassembled WGS sequence"/>
</dbReference>
<name>A0ABV2LLJ5_9BACL</name>
<comment type="caution">
    <text evidence="1">The sequence shown here is derived from an EMBL/GenBank/DDBJ whole genome shotgun (WGS) entry which is preliminary data.</text>
</comment>
<evidence type="ECO:0000313" key="2">
    <source>
        <dbReference type="Proteomes" id="UP001549097"/>
    </source>
</evidence>
<sequence>MKAIYLLLCVLFILFLSGCVDSSPLRSHVEVQINQAFKTRFGLIDNVIVKDLKKNETLTVLNPELFSNSLGSMKRVKIHLLNPDYSLNIKTSKESKEYSREQMKATLLYDSKKEIICTKNKKICYETSDSLRTFLLDNKMK</sequence>
<protein>
    <submittedName>
        <fullName evidence="1">Uncharacterized protein (DUF1697 family)</fullName>
    </submittedName>
</protein>
<dbReference type="RefSeq" id="WP_198766468.1">
    <property type="nucleotide sequence ID" value="NZ_JAEACF010000001.1"/>
</dbReference>
<dbReference type="PROSITE" id="PS51257">
    <property type="entry name" value="PROKAR_LIPOPROTEIN"/>
    <property type="match status" value="1"/>
</dbReference>
<accession>A0ABV2LLJ5</accession>